<proteinExistence type="predicted"/>
<dbReference type="RefSeq" id="WP_106408576.1">
    <property type="nucleotide sequence ID" value="NZ_FYEH01000019.1"/>
</dbReference>
<protein>
    <recommendedName>
        <fullName evidence="3">DUF2735 domain-containing protein</fullName>
    </recommendedName>
</protein>
<evidence type="ECO:0000313" key="1">
    <source>
        <dbReference type="EMBL" id="SNB78625.1"/>
    </source>
</evidence>
<dbReference type="InterPro" id="IPR021232">
    <property type="entry name" value="DUF2735"/>
</dbReference>
<evidence type="ECO:0008006" key="3">
    <source>
        <dbReference type="Google" id="ProtNLM"/>
    </source>
</evidence>
<dbReference type="Pfam" id="PF10931">
    <property type="entry name" value="DUF2735"/>
    <property type="match status" value="1"/>
</dbReference>
<evidence type="ECO:0000313" key="2">
    <source>
        <dbReference type="Proteomes" id="UP000197065"/>
    </source>
</evidence>
<dbReference type="AlphaFoldDB" id="A0A212S0F7"/>
<reference evidence="1 2" key="1">
    <citation type="submission" date="2017-06" db="EMBL/GenBank/DDBJ databases">
        <authorList>
            <person name="Kim H.J."/>
            <person name="Triplett B.A."/>
        </authorList>
    </citation>
    <scope>NUCLEOTIDE SEQUENCE [LARGE SCALE GENOMIC DNA]</scope>
    <source>
        <strain evidence="1 2">B29T1</strain>
    </source>
</reference>
<accession>A0A212S0F7</accession>
<dbReference type="OrthoDB" id="8001436at2"/>
<keyword evidence="2" id="KW-1185">Reference proteome</keyword>
<gene>
    <name evidence="1" type="ORF">SAMN07250955_1198</name>
</gene>
<name>A0A212S0F7_9PROT</name>
<sequence>MMTNPPRRSAEIYQFPARGRSLEATRREAAQNMVRDLPAMNSKIVYGGGWYHEEAIREAENRRRR</sequence>
<organism evidence="1 2">
    <name type="scientific">Arboricoccus pini</name>
    <dbReference type="NCBI Taxonomy" id="1963835"/>
    <lineage>
        <taxon>Bacteria</taxon>
        <taxon>Pseudomonadati</taxon>
        <taxon>Pseudomonadota</taxon>
        <taxon>Alphaproteobacteria</taxon>
        <taxon>Geminicoccales</taxon>
        <taxon>Geminicoccaceae</taxon>
        <taxon>Arboricoccus</taxon>
    </lineage>
</organism>
<dbReference type="Proteomes" id="UP000197065">
    <property type="component" value="Unassembled WGS sequence"/>
</dbReference>
<dbReference type="EMBL" id="FYEH01000019">
    <property type="protein sequence ID" value="SNB78625.1"/>
    <property type="molecule type" value="Genomic_DNA"/>
</dbReference>